<evidence type="ECO:0000313" key="4">
    <source>
        <dbReference type="Proteomes" id="UP000011058"/>
    </source>
</evidence>
<evidence type="ECO:0000313" key="3">
    <source>
        <dbReference type="EMBL" id="CCH00234.1"/>
    </source>
</evidence>
<dbReference type="EMBL" id="HE796683">
    <property type="protein sequence ID" value="CCH00234.1"/>
    <property type="molecule type" value="Genomic_DNA"/>
</dbReference>
<dbReference type="OrthoDB" id="954848at2"/>
<dbReference type="STRING" id="1166018.FAES_2225"/>
<keyword evidence="4" id="KW-1185">Reference proteome</keyword>
<dbReference type="RefSeq" id="WP_015331333.1">
    <property type="nucleotide sequence ID" value="NC_020054.1"/>
</dbReference>
<dbReference type="KEGG" id="fae:FAES_2225"/>
<evidence type="ECO:0000256" key="2">
    <source>
        <dbReference type="SAM" id="SignalP"/>
    </source>
</evidence>
<dbReference type="AlphaFoldDB" id="I0K7Y1"/>
<keyword evidence="2" id="KW-0732">Signal</keyword>
<sequence>MNWHRRYRYTCIGLFWTFALSAQPSQTLSGRVQGYMANRIGDYDGLQLRTTAGVLWIRFPPHAAAQVLKLAPVGQAVSATVVRAPHPPEPPAPPGGAQAPAGPGYQLVRLQQQARKTSVQIADVPPPLPTRGRLTQAEEPLTGQLRDEAGRLVALLTSRFVIELKPHQGESIQALLVGVSRLELTGYERTEPGFVNKTGRTLLHPTTLTINGQTFAL</sequence>
<feature type="signal peptide" evidence="2">
    <location>
        <begin position="1"/>
        <end position="22"/>
    </location>
</feature>
<feature type="compositionally biased region" description="Pro residues" evidence="1">
    <location>
        <begin position="85"/>
        <end position="94"/>
    </location>
</feature>
<gene>
    <name evidence="3" type="ORF">FAES_2225</name>
</gene>
<name>I0K7Y1_9BACT</name>
<accession>I0K7Y1</accession>
<reference evidence="3 4" key="1">
    <citation type="journal article" date="2012" name="J. Bacteriol.">
        <title>Genome Sequence of Fibrella aestuarina BUZ 2T, a Filamentous Marine Bacterium.</title>
        <authorList>
            <person name="Filippini M."/>
            <person name="Qi W."/>
            <person name="Blom J."/>
            <person name="Goesmann A."/>
            <person name="Smits T.H."/>
            <person name="Bagheri H.C."/>
        </authorList>
    </citation>
    <scope>NUCLEOTIDE SEQUENCE [LARGE SCALE GENOMIC DNA]</scope>
    <source>
        <strain evidence="4">BUZ 2T</strain>
    </source>
</reference>
<evidence type="ECO:0008006" key="5">
    <source>
        <dbReference type="Google" id="ProtNLM"/>
    </source>
</evidence>
<protein>
    <recommendedName>
        <fullName evidence="5">Secreted protein</fullName>
    </recommendedName>
</protein>
<evidence type="ECO:0000256" key="1">
    <source>
        <dbReference type="SAM" id="MobiDB-lite"/>
    </source>
</evidence>
<dbReference type="HOGENOM" id="CLU_1270720_0_0_10"/>
<proteinExistence type="predicted"/>
<organism evidence="3 4">
    <name type="scientific">Fibrella aestuarina BUZ 2</name>
    <dbReference type="NCBI Taxonomy" id="1166018"/>
    <lineage>
        <taxon>Bacteria</taxon>
        <taxon>Pseudomonadati</taxon>
        <taxon>Bacteroidota</taxon>
        <taxon>Cytophagia</taxon>
        <taxon>Cytophagales</taxon>
        <taxon>Spirosomataceae</taxon>
        <taxon>Fibrella</taxon>
    </lineage>
</organism>
<feature type="region of interest" description="Disordered" evidence="1">
    <location>
        <begin position="83"/>
        <end position="103"/>
    </location>
</feature>
<dbReference type="Proteomes" id="UP000011058">
    <property type="component" value="Chromosome"/>
</dbReference>
<feature type="chain" id="PRO_5003629960" description="Secreted protein" evidence="2">
    <location>
        <begin position="23"/>
        <end position="217"/>
    </location>
</feature>